<dbReference type="Gene3D" id="3.40.1280.10">
    <property type="match status" value="1"/>
</dbReference>
<dbReference type="NCBIfam" id="TIGR00186">
    <property type="entry name" value="rRNA_methyl_3"/>
    <property type="match status" value="1"/>
</dbReference>
<evidence type="ECO:0000259" key="5">
    <source>
        <dbReference type="SMART" id="SM00967"/>
    </source>
</evidence>
<accession>D0BNK5</accession>
<protein>
    <submittedName>
        <fullName evidence="6">RNA methyltransferase, TrmH family, group 3</fullName>
    </submittedName>
</protein>
<organism evidence="6 7">
    <name type="scientific">Granulicatella elegans ATCC 700633</name>
    <dbReference type="NCBI Taxonomy" id="626369"/>
    <lineage>
        <taxon>Bacteria</taxon>
        <taxon>Bacillati</taxon>
        <taxon>Bacillota</taxon>
        <taxon>Bacilli</taxon>
        <taxon>Lactobacillales</taxon>
        <taxon>Carnobacteriaceae</taxon>
        <taxon>Granulicatella</taxon>
    </lineage>
</organism>
<dbReference type="eggNOG" id="COG0566">
    <property type="taxonomic scope" value="Bacteria"/>
</dbReference>
<dbReference type="GO" id="GO:0008173">
    <property type="term" value="F:RNA methyltransferase activity"/>
    <property type="evidence" value="ECO:0007669"/>
    <property type="project" value="InterPro"/>
</dbReference>
<dbReference type="GO" id="GO:0005829">
    <property type="term" value="C:cytosol"/>
    <property type="evidence" value="ECO:0007669"/>
    <property type="project" value="TreeGrafter"/>
</dbReference>
<comment type="similarity">
    <text evidence="1">Belongs to the class IV-like SAM-binding methyltransferase superfamily. RNA methyltransferase TrmH family.</text>
</comment>
<dbReference type="Gene3D" id="3.30.1330.30">
    <property type="match status" value="1"/>
</dbReference>
<dbReference type="GO" id="GO:0003723">
    <property type="term" value="F:RNA binding"/>
    <property type="evidence" value="ECO:0007669"/>
    <property type="project" value="InterPro"/>
</dbReference>
<dbReference type="SUPFAM" id="SSF75217">
    <property type="entry name" value="alpha/beta knot"/>
    <property type="match status" value="1"/>
</dbReference>
<keyword evidence="3" id="KW-0808">Transferase</keyword>
<sequence>MARQERNSNRRKGSQPKGFKKEAKAPRPKYTPESSSNEQESTDFVYGRHAVREALQQPERVNKLWVQEALSGKEITPIIDLAKEHRIQIQNVPKAKLQDLVGEVVHQGVVASIAAYEYATLEDVFEKAQEKNEDPFILILDGIEDPYNLGSILRTADATGVHGIIIPKRRSVSLTSTVAKASTGAIEHVPVVRVTNLTQTIEQLKERGVWVFGTDMKGTDYRQWNTKGPIAIVMGNEGKGVSRIVKDAVDEMITIPMTGHVQSLNASVASALMMYEVFRSRH</sequence>
<name>D0BNK5_9LACT</name>
<comment type="caution">
    <text evidence="6">The sequence shown here is derived from an EMBL/GenBank/DDBJ whole genome shotgun (WGS) entry which is preliminary data.</text>
</comment>
<dbReference type="GO" id="GO:0006396">
    <property type="term" value="P:RNA processing"/>
    <property type="evidence" value="ECO:0007669"/>
    <property type="project" value="InterPro"/>
</dbReference>
<dbReference type="Pfam" id="PF00588">
    <property type="entry name" value="SpoU_methylase"/>
    <property type="match status" value="1"/>
</dbReference>
<dbReference type="PANTHER" id="PTHR46429">
    <property type="entry name" value="23S RRNA (GUANOSINE-2'-O-)-METHYLTRANSFERASE RLMB"/>
    <property type="match status" value="1"/>
</dbReference>
<dbReference type="SUPFAM" id="SSF55315">
    <property type="entry name" value="L30e-like"/>
    <property type="match status" value="1"/>
</dbReference>
<dbReference type="InterPro" id="IPR029026">
    <property type="entry name" value="tRNA_m1G_MTases_N"/>
</dbReference>
<evidence type="ECO:0000256" key="4">
    <source>
        <dbReference type="SAM" id="MobiDB-lite"/>
    </source>
</evidence>
<dbReference type="RefSeq" id="WP_006703816.1">
    <property type="nucleotide sequence ID" value="NZ_KI391971.1"/>
</dbReference>
<dbReference type="SMART" id="SM00967">
    <property type="entry name" value="SpoU_sub_bind"/>
    <property type="match status" value="1"/>
</dbReference>
<dbReference type="InterPro" id="IPR001537">
    <property type="entry name" value="SpoU_MeTrfase"/>
</dbReference>
<keyword evidence="7" id="KW-1185">Reference proteome</keyword>
<proteinExistence type="inferred from homology"/>
<evidence type="ECO:0000256" key="2">
    <source>
        <dbReference type="ARBA" id="ARBA00022603"/>
    </source>
</evidence>
<dbReference type="AlphaFoldDB" id="D0BNK5"/>
<evidence type="ECO:0000313" key="7">
    <source>
        <dbReference type="Proteomes" id="UP000002939"/>
    </source>
</evidence>
<dbReference type="HOGENOM" id="CLU_021322_0_1_9"/>
<reference evidence="6" key="2">
    <citation type="submission" date="2011-10" db="EMBL/GenBank/DDBJ databases">
        <title>The Genome Sequence of Granulicatella elegans ATCC 700633.</title>
        <authorList>
            <consortium name="The Broad Institute Genome Sequencing Platform"/>
            <consortium name="The Broad Institute Genome Sequencing Center for Infectious Disease"/>
            <person name="Earl A."/>
            <person name="Ward D."/>
            <person name="Feldgarden M."/>
            <person name="Gevers D."/>
            <person name="Sibley C.D."/>
            <person name="Field T.R."/>
            <person name="Grinwis M."/>
            <person name="Eshaghurshan C.S."/>
            <person name="Surette M.G."/>
            <person name="Young S.K."/>
            <person name="Zeng Q."/>
            <person name="Gargeya S."/>
            <person name="Fitzgerald M."/>
            <person name="Haas B."/>
            <person name="Abouelleil A."/>
            <person name="Alvarado L."/>
            <person name="Arachchi H.M."/>
            <person name="Berlin A."/>
            <person name="Brown A."/>
            <person name="Chapman S.B."/>
            <person name="Chen Z."/>
            <person name="Dunbar C."/>
            <person name="Freedman E."/>
            <person name="Gearin G."/>
            <person name="Goldberg J."/>
            <person name="Griggs A."/>
            <person name="Gujja S."/>
            <person name="Heiman D."/>
            <person name="Howarth C."/>
            <person name="Larson L."/>
            <person name="Lui A."/>
            <person name="MacDonald P.J.P."/>
            <person name="Montmayeur A."/>
            <person name="Murphy C."/>
            <person name="Neiman D."/>
            <person name="Pearson M."/>
            <person name="Priest M."/>
            <person name="Roberts A."/>
            <person name="Saif S."/>
            <person name="Shea T."/>
            <person name="Shenoy N."/>
            <person name="Sisk P."/>
            <person name="Stolte C."/>
            <person name="Sykes S."/>
            <person name="Wortman J."/>
            <person name="Nusbaum C."/>
            <person name="Birren B."/>
        </authorList>
    </citation>
    <scope>NUCLEOTIDE SEQUENCE [LARGE SCALE GENOMIC DNA]</scope>
    <source>
        <strain evidence="6">ATCC 700633</strain>
    </source>
</reference>
<dbReference type="InterPro" id="IPR004441">
    <property type="entry name" value="rRNA_MeTrfase_TrmH"/>
</dbReference>
<dbReference type="InterPro" id="IPR013123">
    <property type="entry name" value="SpoU_subst-bd"/>
</dbReference>
<feature type="domain" description="RNA 2-O ribose methyltransferase substrate binding" evidence="5">
    <location>
        <begin position="44"/>
        <end position="119"/>
    </location>
</feature>
<dbReference type="EMBL" id="ACRF02000001">
    <property type="protein sequence ID" value="EEW92470.1"/>
    <property type="molecule type" value="Genomic_DNA"/>
</dbReference>
<feature type="region of interest" description="Disordered" evidence="4">
    <location>
        <begin position="1"/>
        <end position="43"/>
    </location>
</feature>
<dbReference type="PANTHER" id="PTHR46429:SF1">
    <property type="entry name" value="23S RRNA (GUANOSINE-2'-O-)-METHYLTRANSFERASE RLMB"/>
    <property type="match status" value="1"/>
</dbReference>
<evidence type="ECO:0000313" key="6">
    <source>
        <dbReference type="EMBL" id="EEW92470.1"/>
    </source>
</evidence>
<dbReference type="OrthoDB" id="9794400at2"/>
<reference evidence="6" key="1">
    <citation type="submission" date="2009-09" db="EMBL/GenBank/DDBJ databases">
        <authorList>
            <consortium name="The Broad Institute Genome Sequencing Platform"/>
            <person name="Ward D."/>
            <person name="Feldgarden M."/>
            <person name="Earl A."/>
            <person name="Young S.K."/>
            <person name="Zeng Q."/>
            <person name="Koehrsen M."/>
            <person name="Alvarado L."/>
            <person name="Berlin A."/>
            <person name="Bochicchio J."/>
            <person name="Borenstein D."/>
            <person name="Chapman S.B."/>
            <person name="Chen Z."/>
            <person name="Engels R."/>
            <person name="Freedman E."/>
            <person name="Gellesch M."/>
            <person name="Goldberg J."/>
            <person name="Griggs A."/>
            <person name="Gujja S."/>
            <person name="Heilman E."/>
            <person name="Heiman D."/>
            <person name="Hepburn T."/>
            <person name="Howarth C."/>
            <person name="Jen D."/>
            <person name="Larson L."/>
            <person name="Lewis B."/>
            <person name="Mehta T."/>
            <person name="Park D."/>
            <person name="Pearson M."/>
            <person name="Roberts A."/>
            <person name="Saif S."/>
            <person name="Shea T."/>
            <person name="Shenoy N."/>
            <person name="Sisk P."/>
            <person name="Stolte C."/>
            <person name="Sykes S."/>
            <person name="Thomson T."/>
            <person name="Walk T."/>
            <person name="White J."/>
            <person name="Yandava C."/>
            <person name="Sibley C.D."/>
            <person name="Field T.R."/>
            <person name="Grinwis M."/>
            <person name="Eshaghurshan C.S."/>
            <person name="Surette M.G."/>
            <person name="Haas B."/>
            <person name="Nusbaum C."/>
            <person name="Birren B."/>
        </authorList>
    </citation>
    <scope>NUCLEOTIDE SEQUENCE [LARGE SCALE GENOMIC DNA]</scope>
    <source>
        <strain evidence="6">ATCC 700633</strain>
    </source>
</reference>
<dbReference type="FunFam" id="3.40.1280.10:FF:000008">
    <property type="entry name" value="Group 3 RNA methyltransferase TrmH"/>
    <property type="match status" value="1"/>
</dbReference>
<dbReference type="STRING" id="626369.HMPREF0446_01540"/>
<dbReference type="Pfam" id="PF08032">
    <property type="entry name" value="SpoU_sub_bind"/>
    <property type="match status" value="1"/>
</dbReference>
<evidence type="ECO:0000256" key="3">
    <source>
        <dbReference type="ARBA" id="ARBA00022679"/>
    </source>
</evidence>
<dbReference type="InterPro" id="IPR029064">
    <property type="entry name" value="Ribosomal_eL30-like_sf"/>
</dbReference>
<keyword evidence="2 6" id="KW-0489">Methyltransferase</keyword>
<dbReference type="InterPro" id="IPR029028">
    <property type="entry name" value="Alpha/beta_knot_MTases"/>
</dbReference>
<dbReference type="CDD" id="cd18103">
    <property type="entry name" value="SpoU-like_RlmB"/>
    <property type="match status" value="1"/>
</dbReference>
<dbReference type="Proteomes" id="UP000002939">
    <property type="component" value="Unassembled WGS sequence"/>
</dbReference>
<evidence type="ECO:0000256" key="1">
    <source>
        <dbReference type="ARBA" id="ARBA00007228"/>
    </source>
</evidence>
<gene>
    <name evidence="6" type="ORF">HMPREF0446_01540</name>
</gene>
<dbReference type="GO" id="GO:0032259">
    <property type="term" value="P:methylation"/>
    <property type="evidence" value="ECO:0007669"/>
    <property type="project" value="UniProtKB-KW"/>
</dbReference>